<name>A0A0F3RRH0_9LACO</name>
<comment type="caution">
    <text evidence="2">The sequence shown here is derived from an EMBL/GenBank/DDBJ whole genome shotgun (WGS) entry which is preliminary data.</text>
</comment>
<evidence type="ECO:0000313" key="2">
    <source>
        <dbReference type="EMBL" id="KJW12591.1"/>
    </source>
</evidence>
<keyword evidence="1" id="KW-0812">Transmembrane</keyword>
<evidence type="ECO:0000256" key="1">
    <source>
        <dbReference type="SAM" id="Phobius"/>
    </source>
</evidence>
<keyword evidence="1" id="KW-0472">Membrane</keyword>
<organism evidence="2 3">
    <name type="scientific">Levilactobacillus spicheri</name>
    <dbReference type="NCBI Taxonomy" id="216463"/>
    <lineage>
        <taxon>Bacteria</taxon>
        <taxon>Bacillati</taxon>
        <taxon>Bacillota</taxon>
        <taxon>Bacilli</taxon>
        <taxon>Lactobacillales</taxon>
        <taxon>Lactobacillaceae</taxon>
        <taxon>Levilactobacillus</taxon>
    </lineage>
</organism>
<dbReference type="PATRIC" id="fig|216463.3.peg.909"/>
<dbReference type="EMBL" id="JZCR01000019">
    <property type="protein sequence ID" value="KJW12591.1"/>
    <property type="molecule type" value="Genomic_DNA"/>
</dbReference>
<reference evidence="2 3" key="1">
    <citation type="submission" date="2015-03" db="EMBL/GenBank/DDBJ databases">
        <authorList>
            <person name="Zheng J."/>
            <person name="Ganezle M."/>
        </authorList>
    </citation>
    <scope>NUCLEOTIDE SEQUENCE [LARGE SCALE GENOMIC DNA]</scope>
    <source>
        <strain evidence="2 3">LP38</strain>
    </source>
</reference>
<keyword evidence="1" id="KW-1133">Transmembrane helix</keyword>
<dbReference type="AlphaFoldDB" id="A0A0F3RRH0"/>
<accession>A0A0F3RRH0</accession>
<sequence length="90" mass="10646">MTSFRTFFNSPRGTLLVLLLLGLILYFFVRPLVRPFYLKIVKRPWAGMLFYFILLTIIYFIIAPINVTTLGLFIFTNLAVDSWILCRHHF</sequence>
<gene>
    <name evidence="2" type="ORF">VC81_08945</name>
</gene>
<feature type="transmembrane region" description="Helical" evidence="1">
    <location>
        <begin position="45"/>
        <end position="62"/>
    </location>
</feature>
<proteinExistence type="predicted"/>
<feature type="transmembrane region" description="Helical" evidence="1">
    <location>
        <begin position="15"/>
        <end position="33"/>
    </location>
</feature>
<dbReference type="Proteomes" id="UP000033491">
    <property type="component" value="Unassembled WGS sequence"/>
</dbReference>
<protein>
    <submittedName>
        <fullName evidence="2">Uncharacterized protein</fullName>
    </submittedName>
</protein>
<evidence type="ECO:0000313" key="3">
    <source>
        <dbReference type="Proteomes" id="UP000033491"/>
    </source>
</evidence>